<dbReference type="CDD" id="cd07377">
    <property type="entry name" value="WHTH_GntR"/>
    <property type="match status" value="1"/>
</dbReference>
<dbReference type="SMART" id="SM00345">
    <property type="entry name" value="HTH_GNTR"/>
    <property type="match status" value="1"/>
</dbReference>
<dbReference type="GO" id="GO:0003700">
    <property type="term" value="F:DNA-binding transcription factor activity"/>
    <property type="evidence" value="ECO:0007669"/>
    <property type="project" value="InterPro"/>
</dbReference>
<dbReference type="InterPro" id="IPR000524">
    <property type="entry name" value="Tscrpt_reg_HTH_GntR"/>
</dbReference>
<keyword evidence="2 5" id="KW-0238">DNA-binding</keyword>
<proteinExistence type="predicted"/>
<evidence type="ECO:0000313" key="6">
    <source>
        <dbReference type="Proteomes" id="UP000617426"/>
    </source>
</evidence>
<feature type="domain" description="HTH gntR-type" evidence="4">
    <location>
        <begin position="19"/>
        <end position="87"/>
    </location>
</feature>
<dbReference type="Gene3D" id="1.10.10.10">
    <property type="entry name" value="Winged helix-like DNA-binding domain superfamily/Winged helix DNA-binding domain"/>
    <property type="match status" value="1"/>
</dbReference>
<organism evidence="5 6">
    <name type="scientific">Schaalia hyovaginalis</name>
    <dbReference type="NCBI Taxonomy" id="29316"/>
    <lineage>
        <taxon>Bacteria</taxon>
        <taxon>Bacillati</taxon>
        <taxon>Actinomycetota</taxon>
        <taxon>Actinomycetes</taxon>
        <taxon>Actinomycetales</taxon>
        <taxon>Actinomycetaceae</taxon>
        <taxon>Schaalia</taxon>
    </lineage>
</organism>
<dbReference type="PRINTS" id="PR00035">
    <property type="entry name" value="HTHGNTR"/>
</dbReference>
<dbReference type="Pfam" id="PF07702">
    <property type="entry name" value="UTRA"/>
    <property type="match status" value="1"/>
</dbReference>
<evidence type="ECO:0000256" key="1">
    <source>
        <dbReference type="ARBA" id="ARBA00023015"/>
    </source>
</evidence>
<comment type="caution">
    <text evidence="5">The sequence shown here is derived from an EMBL/GenBank/DDBJ whole genome shotgun (WGS) entry which is preliminary data.</text>
</comment>
<keyword evidence="3" id="KW-0804">Transcription</keyword>
<sequence>MNLDEPYAPTLVLDRNADAPLYSQISEPLERLIATGTLAPGQLIEDEVSMAQRLEVSRPTARRALQDLVARGLLTRRRGAGTRVTPTHVRRSLGLTSLNDDLLRAGLTPSTEVLSYSVALADTEDAELLQVAEKTEIVRIERLRYIDEQPLALLTNLLCSDVAPSLTQLADHGLYACLGERGIRLVSATQAIGARTVTAEEAEKMAMKPGDPVLTMVRTAYDSTGRVIEYGSHIYNASLYSFTYTLTDSQTS</sequence>
<dbReference type="Gene3D" id="3.40.1410.10">
    <property type="entry name" value="Chorismate lyase-like"/>
    <property type="match status" value="1"/>
</dbReference>
<accession>A0A923IYD8</accession>
<dbReference type="Pfam" id="PF00392">
    <property type="entry name" value="GntR"/>
    <property type="match status" value="1"/>
</dbReference>
<dbReference type="InterPro" id="IPR036390">
    <property type="entry name" value="WH_DNA-bd_sf"/>
</dbReference>
<dbReference type="Proteomes" id="UP000617426">
    <property type="component" value="Unassembled WGS sequence"/>
</dbReference>
<dbReference type="RefSeq" id="WP_184451226.1">
    <property type="nucleotide sequence ID" value="NZ_JACHMK010000001.1"/>
</dbReference>
<keyword evidence="1" id="KW-0805">Transcription regulation</keyword>
<dbReference type="EMBL" id="JACHMK010000001">
    <property type="protein sequence ID" value="MBB6333514.1"/>
    <property type="molecule type" value="Genomic_DNA"/>
</dbReference>
<dbReference type="InterPro" id="IPR050679">
    <property type="entry name" value="Bact_HTH_transcr_reg"/>
</dbReference>
<dbReference type="SUPFAM" id="SSF64288">
    <property type="entry name" value="Chorismate lyase-like"/>
    <property type="match status" value="1"/>
</dbReference>
<keyword evidence="6" id="KW-1185">Reference proteome</keyword>
<dbReference type="GO" id="GO:0003677">
    <property type="term" value="F:DNA binding"/>
    <property type="evidence" value="ECO:0007669"/>
    <property type="project" value="UniProtKB-KW"/>
</dbReference>
<dbReference type="InterPro" id="IPR011663">
    <property type="entry name" value="UTRA"/>
</dbReference>
<gene>
    <name evidence="5" type="ORF">HD592_000079</name>
</gene>
<evidence type="ECO:0000259" key="4">
    <source>
        <dbReference type="PROSITE" id="PS50949"/>
    </source>
</evidence>
<evidence type="ECO:0000256" key="2">
    <source>
        <dbReference type="ARBA" id="ARBA00023125"/>
    </source>
</evidence>
<dbReference type="InterPro" id="IPR036388">
    <property type="entry name" value="WH-like_DNA-bd_sf"/>
</dbReference>
<dbReference type="GO" id="GO:0045892">
    <property type="term" value="P:negative regulation of DNA-templated transcription"/>
    <property type="evidence" value="ECO:0007669"/>
    <property type="project" value="TreeGrafter"/>
</dbReference>
<dbReference type="InterPro" id="IPR028978">
    <property type="entry name" value="Chorismate_lyase_/UTRA_dom_sf"/>
</dbReference>
<dbReference type="SUPFAM" id="SSF46785">
    <property type="entry name" value="Winged helix' DNA-binding domain"/>
    <property type="match status" value="1"/>
</dbReference>
<dbReference type="SMART" id="SM00866">
    <property type="entry name" value="UTRA"/>
    <property type="match status" value="1"/>
</dbReference>
<protein>
    <submittedName>
        <fullName evidence="5">DNA-binding GntR family transcriptional regulator</fullName>
    </submittedName>
</protein>
<evidence type="ECO:0000256" key="3">
    <source>
        <dbReference type="ARBA" id="ARBA00023163"/>
    </source>
</evidence>
<dbReference type="PROSITE" id="PS50949">
    <property type="entry name" value="HTH_GNTR"/>
    <property type="match status" value="1"/>
</dbReference>
<dbReference type="PANTHER" id="PTHR44846">
    <property type="entry name" value="MANNOSYL-D-GLYCERATE TRANSPORT/METABOLISM SYSTEM REPRESSOR MNGR-RELATED"/>
    <property type="match status" value="1"/>
</dbReference>
<reference evidence="5" key="1">
    <citation type="submission" date="2020-08" db="EMBL/GenBank/DDBJ databases">
        <title>Sequencing the genomes of 1000 actinobacteria strains.</title>
        <authorList>
            <person name="Klenk H.-P."/>
        </authorList>
    </citation>
    <scope>NUCLEOTIDE SEQUENCE</scope>
    <source>
        <strain evidence="5">DSM 10695</strain>
    </source>
</reference>
<name>A0A923IYD8_9ACTO</name>
<dbReference type="PANTHER" id="PTHR44846:SF17">
    <property type="entry name" value="GNTR-FAMILY TRANSCRIPTIONAL REGULATOR"/>
    <property type="match status" value="1"/>
</dbReference>
<evidence type="ECO:0000313" key="5">
    <source>
        <dbReference type="EMBL" id="MBB6333514.1"/>
    </source>
</evidence>
<dbReference type="AlphaFoldDB" id="A0A923IYD8"/>